<reference evidence="1 2" key="1">
    <citation type="submission" date="2012-11" db="EMBL/GenBank/DDBJ databases">
        <authorList>
            <person name="Huguet-Tapia J.C."/>
            <person name="Durkin A.S."/>
            <person name="Pettis G.S."/>
            <person name="Badger J.H."/>
        </authorList>
    </citation>
    <scope>NUCLEOTIDE SEQUENCE [LARGE SCALE GENOMIC DNA]</scope>
    <source>
        <strain evidence="1 2">91-03</strain>
    </source>
</reference>
<dbReference type="RefSeq" id="WP_009326822.1">
    <property type="nucleotide sequence ID" value="NZ_AEJC01000466.1"/>
</dbReference>
<proteinExistence type="predicted"/>
<name>L1KRI6_9ACTN</name>
<dbReference type="OrthoDB" id="9955970at2"/>
<comment type="caution">
    <text evidence="1">The sequence shown here is derived from an EMBL/GenBank/DDBJ whole genome shotgun (WGS) entry which is preliminary data.</text>
</comment>
<accession>L1KRI6</accession>
<keyword evidence="2" id="KW-1185">Reference proteome</keyword>
<evidence type="ECO:0000313" key="2">
    <source>
        <dbReference type="Proteomes" id="UP000010411"/>
    </source>
</evidence>
<dbReference type="EMBL" id="AEJC01000466">
    <property type="protein sequence ID" value="EKX63100.1"/>
    <property type="molecule type" value="Genomic_DNA"/>
</dbReference>
<gene>
    <name evidence="1" type="ORF">STRIP9103_01234</name>
</gene>
<protein>
    <submittedName>
        <fullName evidence="1">Uncharacterized protein</fullName>
    </submittedName>
</protein>
<dbReference type="Proteomes" id="UP000010411">
    <property type="component" value="Unassembled WGS sequence"/>
</dbReference>
<dbReference type="AlphaFoldDB" id="L1KRI6"/>
<organism evidence="1 2">
    <name type="scientific">Streptomyces ipomoeae 91-03</name>
    <dbReference type="NCBI Taxonomy" id="698759"/>
    <lineage>
        <taxon>Bacteria</taxon>
        <taxon>Bacillati</taxon>
        <taxon>Actinomycetota</taxon>
        <taxon>Actinomycetes</taxon>
        <taxon>Kitasatosporales</taxon>
        <taxon>Streptomycetaceae</taxon>
        <taxon>Streptomyces</taxon>
    </lineage>
</organism>
<evidence type="ECO:0000313" key="1">
    <source>
        <dbReference type="EMBL" id="EKX63100.1"/>
    </source>
</evidence>
<sequence length="104" mass="11628">MAQEIKGMRIRNIANRIEELGGTCDIKTHSRKDARYVVKLTGKVGEFDIEAIDYNAPTRLSTVADAAYISVKREDEQPSQSVNPWKIHRTISAMAHAVTKKGVM</sequence>
<dbReference type="PATRIC" id="fig|698759.3.peg.6208"/>